<sequence>MFLGILHLSVHTSQENNYLFSVIWFVLPVIIDLRTFESLKNIR</sequence>
<reference evidence="1" key="1">
    <citation type="journal article" date="2021" name="Microb. Physiol.">
        <title>Proteogenomic Insights into the Physiology of Marine, Sulfate-Reducing, Filamentous Desulfonema limicola and Desulfonema magnum.</title>
        <authorList>
            <person name="Schnaars V."/>
            <person name="Wohlbrand L."/>
            <person name="Scheve S."/>
            <person name="Hinrichs C."/>
            <person name="Reinhardt R."/>
            <person name="Rabus R."/>
        </authorList>
    </citation>
    <scope>NUCLEOTIDE SEQUENCE</scope>
    <source>
        <strain evidence="1">4be13</strain>
    </source>
</reference>
<dbReference type="KEGG" id="dmm:dnm_014090"/>
<name>A0A975BHK1_9BACT</name>
<dbReference type="Proteomes" id="UP000663722">
    <property type="component" value="Chromosome"/>
</dbReference>
<accession>A0A975BHK1</accession>
<gene>
    <name evidence="1" type="ORF">dnm_014090</name>
</gene>
<keyword evidence="2" id="KW-1185">Reference proteome</keyword>
<dbReference type="AlphaFoldDB" id="A0A975BHK1"/>
<dbReference type="EMBL" id="CP061800">
    <property type="protein sequence ID" value="QTA85400.1"/>
    <property type="molecule type" value="Genomic_DNA"/>
</dbReference>
<evidence type="ECO:0000313" key="1">
    <source>
        <dbReference type="EMBL" id="QTA85400.1"/>
    </source>
</evidence>
<protein>
    <submittedName>
        <fullName evidence="1">Uncharacterized protein</fullName>
    </submittedName>
</protein>
<proteinExistence type="predicted"/>
<evidence type="ECO:0000313" key="2">
    <source>
        <dbReference type="Proteomes" id="UP000663722"/>
    </source>
</evidence>
<organism evidence="1 2">
    <name type="scientific">Desulfonema magnum</name>
    <dbReference type="NCBI Taxonomy" id="45655"/>
    <lineage>
        <taxon>Bacteria</taxon>
        <taxon>Pseudomonadati</taxon>
        <taxon>Thermodesulfobacteriota</taxon>
        <taxon>Desulfobacteria</taxon>
        <taxon>Desulfobacterales</taxon>
        <taxon>Desulfococcaceae</taxon>
        <taxon>Desulfonema</taxon>
    </lineage>
</organism>